<proteinExistence type="predicted"/>
<name>A0A3D9ITC5_9BACL</name>
<dbReference type="RefSeq" id="WP_115991643.1">
    <property type="nucleotide sequence ID" value="NZ_QRDY01000002.1"/>
</dbReference>
<dbReference type="AlphaFoldDB" id="A0A3D9ITC5"/>
<sequence>MIRDEDVRFYKENGYLLVKGVFNADEVERMREAVEGIVRRAALAKQDSNAAWQGDFLPPEQLKKLVLKGFHDVHYHDASFMRAAIHPNMASVLSSLIGPNVQLHHSKMLVKPPENGAAFPMHQDYPYFPHAKHTMLAASLHLDRADEENGCLRVIPGSHIQGELPHVGSYYLNHKEYPITDGTLCEADAGDVLFFNYLTIHGSSANRSDRTRRNVLFQYKDPEDFPTANVHFDWGMGLMVNGKNPNFDKVKPDFRIDGE</sequence>
<dbReference type="Pfam" id="PF05721">
    <property type="entry name" value="PhyH"/>
    <property type="match status" value="1"/>
</dbReference>
<evidence type="ECO:0000313" key="2">
    <source>
        <dbReference type="Proteomes" id="UP000256869"/>
    </source>
</evidence>
<dbReference type="OrthoDB" id="9791262at2"/>
<dbReference type="GO" id="GO:0005506">
    <property type="term" value="F:iron ion binding"/>
    <property type="evidence" value="ECO:0007669"/>
    <property type="project" value="UniProtKB-ARBA"/>
</dbReference>
<comment type="caution">
    <text evidence="1">The sequence shown here is derived from an EMBL/GenBank/DDBJ whole genome shotgun (WGS) entry which is preliminary data.</text>
</comment>
<accession>A0A3D9ITC5</accession>
<dbReference type="Gene3D" id="2.60.120.620">
    <property type="entry name" value="q2cbj1_9rhob like domain"/>
    <property type="match status" value="1"/>
</dbReference>
<protein>
    <submittedName>
        <fullName evidence="1">Ectoine hydroxylase-related dioxygenase (Phytanoyl-CoA dioxygenase family)</fullName>
    </submittedName>
</protein>
<dbReference type="SUPFAM" id="SSF51197">
    <property type="entry name" value="Clavaminate synthase-like"/>
    <property type="match status" value="1"/>
</dbReference>
<dbReference type="EMBL" id="QRDY01000002">
    <property type="protein sequence ID" value="RED64897.1"/>
    <property type="molecule type" value="Genomic_DNA"/>
</dbReference>
<dbReference type="InterPro" id="IPR008775">
    <property type="entry name" value="Phytyl_CoA_dOase-like"/>
</dbReference>
<gene>
    <name evidence="1" type="ORF">DFP95_102318</name>
</gene>
<dbReference type="PANTHER" id="PTHR20883">
    <property type="entry name" value="PHYTANOYL-COA DIOXYGENASE DOMAIN CONTAINING 1"/>
    <property type="match status" value="1"/>
</dbReference>
<reference evidence="1 2" key="1">
    <citation type="submission" date="2018-07" db="EMBL/GenBank/DDBJ databases">
        <title>Genomic Encyclopedia of Type Strains, Phase III (KMG-III): the genomes of soil and plant-associated and newly described type strains.</title>
        <authorList>
            <person name="Whitman W."/>
        </authorList>
    </citation>
    <scope>NUCLEOTIDE SEQUENCE [LARGE SCALE GENOMIC DNA]</scope>
    <source>
        <strain evidence="1 2">CECT 8236</strain>
    </source>
</reference>
<dbReference type="PANTHER" id="PTHR20883:SF48">
    <property type="entry name" value="ECTOINE DIOXYGENASE"/>
    <property type="match status" value="1"/>
</dbReference>
<organism evidence="1 2">
    <name type="scientific">Cohnella lupini</name>
    <dbReference type="NCBI Taxonomy" id="1294267"/>
    <lineage>
        <taxon>Bacteria</taxon>
        <taxon>Bacillati</taxon>
        <taxon>Bacillota</taxon>
        <taxon>Bacilli</taxon>
        <taxon>Bacillales</taxon>
        <taxon>Paenibacillaceae</taxon>
        <taxon>Cohnella</taxon>
    </lineage>
</organism>
<keyword evidence="1" id="KW-0560">Oxidoreductase</keyword>
<keyword evidence="1" id="KW-0223">Dioxygenase</keyword>
<keyword evidence="2" id="KW-1185">Reference proteome</keyword>
<evidence type="ECO:0000313" key="1">
    <source>
        <dbReference type="EMBL" id="RED64897.1"/>
    </source>
</evidence>
<dbReference type="Proteomes" id="UP000256869">
    <property type="component" value="Unassembled WGS sequence"/>
</dbReference>
<dbReference type="GO" id="GO:0016706">
    <property type="term" value="F:2-oxoglutarate-dependent dioxygenase activity"/>
    <property type="evidence" value="ECO:0007669"/>
    <property type="project" value="UniProtKB-ARBA"/>
</dbReference>